<keyword evidence="3" id="KW-1185">Reference proteome</keyword>
<comment type="caution">
    <text evidence="2">The sequence shown here is derived from an EMBL/GenBank/DDBJ whole genome shotgun (WGS) entry which is preliminary data.</text>
</comment>
<proteinExistence type="predicted"/>
<evidence type="ECO:0000256" key="1">
    <source>
        <dbReference type="SAM" id="MobiDB-lite"/>
    </source>
</evidence>
<protein>
    <submittedName>
        <fullName evidence="2">Uncharacterized protein</fullName>
    </submittedName>
</protein>
<reference evidence="2 3" key="1">
    <citation type="submission" date="2023-07" db="EMBL/GenBank/DDBJ databases">
        <title>Sorghum-associated microbial communities from plants grown in Nebraska, USA.</title>
        <authorList>
            <person name="Schachtman D."/>
        </authorList>
    </citation>
    <scope>NUCLEOTIDE SEQUENCE [LARGE SCALE GENOMIC DNA]</scope>
    <source>
        <strain evidence="2 3">BE310</strain>
    </source>
</reference>
<accession>A0ABU1ZEN1</accession>
<dbReference type="EMBL" id="JAVDXQ010000007">
    <property type="protein sequence ID" value="MDR7299084.1"/>
    <property type="molecule type" value="Genomic_DNA"/>
</dbReference>
<feature type="region of interest" description="Disordered" evidence="1">
    <location>
        <begin position="185"/>
        <end position="209"/>
    </location>
</feature>
<gene>
    <name evidence="2" type="ORF">J2X16_004452</name>
</gene>
<evidence type="ECO:0000313" key="2">
    <source>
        <dbReference type="EMBL" id="MDR7299084.1"/>
    </source>
</evidence>
<sequence length="637" mass="67750">MAEPEAALPPIEIPWKLASTTQPLVTGEPAQTAMSLFFFEPDDANLTGAFPDERLVFVKITASVSPASFPAELSKVAASFLGEGIPCMHLLLDLKVRPNVDGTPPADTIRPYFHAAAPLNRRMLQTGVIGADAYEGESDGVAIGKSGSQMAESLRSHSSTTTASASAGLSLGPFSLGGSVRNTTTDVGSDRAVSQVVDTTSRQASDERRELLSHTTRVENIISLLSTKYVGTPHLSFSLSPQPLQQLSIDPSDPNLWFQQLLARRSSGIEGIQEFTAVIVVPKGTDFCINARLRRVCLLDSLPGPLNYDERFNGTLLQFARMVNYLNRTFPAGTPLEELDIDIIGGLTSGTFKRPVVQLWGLRLGESLVVASVVSPGASAGASQRGSANYKHMLEVWLDTLRDEYERELARSPLERGVLFGENRFLDTCFASGPDADGAFVVSGSNASVSPLFRVPLNQGLFDIGGVRSASASLTTSTRTRALETITRWNAIEKQVSSLLGNPGSGLKETPLVANDPKVVGIFVDAIRKLPADDARNVGLSEAAKLLQLDGAQVKMLQAAGASKLADIATVLQNAPEVERQNTEVARLRALFKSQKIEGTPPELIKLGVTGQDSAAMLATIGKGLTGSSSGAVGGKR</sequence>
<evidence type="ECO:0000313" key="3">
    <source>
        <dbReference type="Proteomes" id="UP001180536"/>
    </source>
</evidence>
<dbReference type="Proteomes" id="UP001180536">
    <property type="component" value="Unassembled WGS sequence"/>
</dbReference>
<name>A0ABU1ZEN1_9BURK</name>
<dbReference type="RefSeq" id="WP_310348520.1">
    <property type="nucleotide sequence ID" value="NZ_JAVDXQ010000007.1"/>
</dbReference>
<organism evidence="2 3">
    <name type="scientific">Pelomonas aquatica</name>
    <dbReference type="NCBI Taxonomy" id="431058"/>
    <lineage>
        <taxon>Bacteria</taxon>
        <taxon>Pseudomonadati</taxon>
        <taxon>Pseudomonadota</taxon>
        <taxon>Betaproteobacteria</taxon>
        <taxon>Burkholderiales</taxon>
        <taxon>Sphaerotilaceae</taxon>
        <taxon>Roseateles</taxon>
    </lineage>
</organism>